<dbReference type="GO" id="GO:0005634">
    <property type="term" value="C:nucleus"/>
    <property type="evidence" value="ECO:0007669"/>
    <property type="project" value="TreeGrafter"/>
</dbReference>
<gene>
    <name evidence="7" type="ORF">O0I10_008842</name>
</gene>
<feature type="region of interest" description="Disordered" evidence="5">
    <location>
        <begin position="284"/>
        <end position="311"/>
    </location>
</feature>
<evidence type="ECO:0000259" key="6">
    <source>
        <dbReference type="PROSITE" id="PS50089"/>
    </source>
</evidence>
<evidence type="ECO:0000256" key="4">
    <source>
        <dbReference type="PROSITE-ProRule" id="PRU00175"/>
    </source>
</evidence>
<dbReference type="EMBL" id="JARTCD010000048">
    <property type="protein sequence ID" value="KAJ8655556.1"/>
    <property type="molecule type" value="Genomic_DNA"/>
</dbReference>
<keyword evidence="3" id="KW-0862">Zinc</keyword>
<protein>
    <recommendedName>
        <fullName evidence="6">RING-type domain-containing protein</fullName>
    </recommendedName>
</protein>
<dbReference type="InterPro" id="IPR001841">
    <property type="entry name" value="Znf_RING"/>
</dbReference>
<evidence type="ECO:0000256" key="5">
    <source>
        <dbReference type="SAM" id="MobiDB-lite"/>
    </source>
</evidence>
<feature type="region of interest" description="Disordered" evidence="5">
    <location>
        <begin position="353"/>
        <end position="380"/>
    </location>
</feature>
<feature type="domain" description="RING-type" evidence="6">
    <location>
        <begin position="236"/>
        <end position="277"/>
    </location>
</feature>
<dbReference type="SMART" id="SM00184">
    <property type="entry name" value="RING"/>
    <property type="match status" value="1"/>
</dbReference>
<evidence type="ECO:0000313" key="7">
    <source>
        <dbReference type="EMBL" id="KAJ8655556.1"/>
    </source>
</evidence>
<feature type="compositionally biased region" description="Acidic residues" evidence="5">
    <location>
        <begin position="80"/>
        <end position="116"/>
    </location>
</feature>
<proteinExistence type="predicted"/>
<keyword evidence="8" id="KW-1185">Reference proteome</keyword>
<dbReference type="GeneID" id="83216249"/>
<evidence type="ECO:0000313" key="8">
    <source>
        <dbReference type="Proteomes" id="UP001234581"/>
    </source>
</evidence>
<dbReference type="Gene3D" id="3.30.40.10">
    <property type="entry name" value="Zinc/RING finger domain, C3HC4 (zinc finger)"/>
    <property type="match status" value="1"/>
</dbReference>
<dbReference type="PANTHER" id="PTHR45931">
    <property type="entry name" value="SI:CH211-59O9.10"/>
    <property type="match status" value="1"/>
</dbReference>
<evidence type="ECO:0000256" key="1">
    <source>
        <dbReference type="ARBA" id="ARBA00022723"/>
    </source>
</evidence>
<evidence type="ECO:0000256" key="3">
    <source>
        <dbReference type="ARBA" id="ARBA00022833"/>
    </source>
</evidence>
<dbReference type="InterPro" id="IPR013083">
    <property type="entry name" value="Znf_RING/FYVE/PHD"/>
</dbReference>
<keyword evidence="1" id="KW-0479">Metal-binding</keyword>
<dbReference type="RefSeq" id="XP_058340469.1">
    <property type="nucleotide sequence ID" value="XM_058488843.1"/>
</dbReference>
<dbReference type="GO" id="GO:0006511">
    <property type="term" value="P:ubiquitin-dependent protein catabolic process"/>
    <property type="evidence" value="ECO:0007669"/>
    <property type="project" value="TreeGrafter"/>
</dbReference>
<dbReference type="GO" id="GO:0008270">
    <property type="term" value="F:zinc ion binding"/>
    <property type="evidence" value="ECO:0007669"/>
    <property type="project" value="UniProtKB-KW"/>
</dbReference>
<accession>A0AAD7V0M5</accession>
<dbReference type="SUPFAM" id="SSF57850">
    <property type="entry name" value="RING/U-box"/>
    <property type="match status" value="1"/>
</dbReference>
<reference evidence="7 8" key="1">
    <citation type="submission" date="2023-03" db="EMBL/GenBank/DDBJ databases">
        <title>Genome sequence of Lichtheimia ornata CBS 291.66.</title>
        <authorList>
            <person name="Mohabir J.T."/>
            <person name="Shea T.P."/>
            <person name="Kurbessoian T."/>
            <person name="Berby B."/>
            <person name="Fontaine J."/>
            <person name="Livny J."/>
            <person name="Gnirke A."/>
            <person name="Stajich J.E."/>
            <person name="Cuomo C.A."/>
        </authorList>
    </citation>
    <scope>NUCLEOTIDE SEQUENCE [LARGE SCALE GENOMIC DNA]</scope>
    <source>
        <strain evidence="7">CBS 291.66</strain>
    </source>
</reference>
<feature type="region of interest" description="Disordered" evidence="5">
    <location>
        <begin position="60"/>
        <end position="116"/>
    </location>
</feature>
<dbReference type="PANTHER" id="PTHR45931:SF3">
    <property type="entry name" value="RING ZINC FINGER-CONTAINING PROTEIN"/>
    <property type="match status" value="1"/>
</dbReference>
<sequence>MPHRYFCHACQAYQEVVMAPMPTCSVCHSQFVEQTSSQEATATTHVDIDNDLSERLNHTTLGEAPHSPRTQQEEAASTSDTDDDDDDEIYTDDEDEDYEDIDSDDDYEDEDDDYDEEDEISAFIESHHRHESRHHHHFYDQDEWDYELDRYYDDILGYNHANDFYDGVDDIAPQWSSYFANHLDIDESNRHWESFLRAMFWPNEDQDRPAPANQNDIDQLDKRQLNEGDADADIECSICQENFGVNNEILTLPCKHEYHGLCIRRWLQVSATCPMCRSTIISEAESQRRRQQEQPQITSHPNNLGGRTFTFTSPDRRHAIGIMVADVTSLPYPPYPEDDVDYYEDYDGLEDEYEEEDEYYDSGEDDEEEEEEDPWDQVDRQEPISRHGWRHHHHHNTTRGPMFICPHGHLIPGFNRLRPRAAPSETAHSTNHHPIAEFHQPNPMDEVD</sequence>
<dbReference type="InterPro" id="IPR051834">
    <property type="entry name" value="RING_finger_E3_ligase"/>
</dbReference>
<evidence type="ECO:0000256" key="2">
    <source>
        <dbReference type="ARBA" id="ARBA00022771"/>
    </source>
</evidence>
<dbReference type="Pfam" id="PF13639">
    <property type="entry name" value="zf-RING_2"/>
    <property type="match status" value="1"/>
</dbReference>
<dbReference type="AlphaFoldDB" id="A0AAD7V0M5"/>
<organism evidence="7 8">
    <name type="scientific">Lichtheimia ornata</name>
    <dbReference type="NCBI Taxonomy" id="688661"/>
    <lineage>
        <taxon>Eukaryota</taxon>
        <taxon>Fungi</taxon>
        <taxon>Fungi incertae sedis</taxon>
        <taxon>Mucoromycota</taxon>
        <taxon>Mucoromycotina</taxon>
        <taxon>Mucoromycetes</taxon>
        <taxon>Mucorales</taxon>
        <taxon>Lichtheimiaceae</taxon>
        <taxon>Lichtheimia</taxon>
    </lineage>
</organism>
<feature type="region of interest" description="Disordered" evidence="5">
    <location>
        <begin position="422"/>
        <end position="448"/>
    </location>
</feature>
<dbReference type="GO" id="GO:0061630">
    <property type="term" value="F:ubiquitin protein ligase activity"/>
    <property type="evidence" value="ECO:0007669"/>
    <property type="project" value="TreeGrafter"/>
</dbReference>
<dbReference type="CDD" id="cd16454">
    <property type="entry name" value="RING-H2_PA-TM-RING"/>
    <property type="match status" value="1"/>
</dbReference>
<dbReference type="Proteomes" id="UP001234581">
    <property type="component" value="Unassembled WGS sequence"/>
</dbReference>
<keyword evidence="2 4" id="KW-0863">Zinc-finger</keyword>
<name>A0AAD7V0M5_9FUNG</name>
<dbReference type="PROSITE" id="PS50089">
    <property type="entry name" value="ZF_RING_2"/>
    <property type="match status" value="1"/>
</dbReference>
<comment type="caution">
    <text evidence="7">The sequence shown here is derived from an EMBL/GenBank/DDBJ whole genome shotgun (WGS) entry which is preliminary data.</text>
</comment>
<feature type="compositionally biased region" description="Acidic residues" evidence="5">
    <location>
        <begin position="353"/>
        <end position="376"/>
    </location>
</feature>